<dbReference type="EMBL" id="JAVDYI010000001">
    <property type="protein sequence ID" value="MDR7358956.1"/>
    <property type="molecule type" value="Genomic_DNA"/>
</dbReference>
<evidence type="ECO:0000256" key="2">
    <source>
        <dbReference type="ARBA" id="ARBA00022801"/>
    </source>
</evidence>
<dbReference type="InterPro" id="IPR036866">
    <property type="entry name" value="RibonucZ/Hydroxyglut_hydro"/>
</dbReference>
<dbReference type="CDD" id="cd07719">
    <property type="entry name" value="arylsulfatase_AtsA-like_MBL-fold"/>
    <property type="match status" value="1"/>
</dbReference>
<sequence length="353" mass="37726">MDLTPRVITLGTAGGPRWWGAPSAGRRRNGIATAVVVGEAVYLVDCGRGASGQFAEAGLDPNQLRGIFLTHLHSDHTVDMAGMLLFGWMMTGQRPGAPVRIIGPGDRGMLPPVNKNAEGDIQPLFADTPTAGTKDMVEHLFRAYSADLTDRMLDSLRPSPYTVFEACDIAIPAEAGYHPNENATPEGMEPFTIYTDELVTVTATLVAHPPVAPAFAFRFDTAEGSVTISGDTAPCANLVRLARDTDLLLHEAIDMDWAANSYADVDEATRTATIEHHRKSHTTPRQAGKLAAAAGARALALHHLVPGNAEPAVWRSAEEAFDGPVFVPDDLETISFARPRNEALAAATSTQKD</sequence>
<comment type="caution">
    <text evidence="4">The sequence shown here is derived from an EMBL/GenBank/DDBJ whole genome shotgun (WGS) entry which is preliminary data.</text>
</comment>
<organism evidence="4 5">
    <name type="scientific">Paeniglutamicibacter sulfureus</name>
    <dbReference type="NCBI Taxonomy" id="43666"/>
    <lineage>
        <taxon>Bacteria</taxon>
        <taxon>Bacillati</taxon>
        <taxon>Actinomycetota</taxon>
        <taxon>Actinomycetes</taxon>
        <taxon>Micrococcales</taxon>
        <taxon>Micrococcaceae</taxon>
        <taxon>Paeniglutamicibacter</taxon>
    </lineage>
</organism>
<dbReference type="SUPFAM" id="SSF56281">
    <property type="entry name" value="Metallo-hydrolase/oxidoreductase"/>
    <property type="match status" value="1"/>
</dbReference>
<dbReference type="Pfam" id="PF00753">
    <property type="entry name" value="Lactamase_B"/>
    <property type="match status" value="1"/>
</dbReference>
<evidence type="ECO:0000313" key="4">
    <source>
        <dbReference type="EMBL" id="MDR7358956.1"/>
    </source>
</evidence>
<evidence type="ECO:0000256" key="1">
    <source>
        <dbReference type="ARBA" id="ARBA00022759"/>
    </source>
</evidence>
<feature type="domain" description="Metallo-beta-lactamase" evidence="3">
    <location>
        <begin position="33"/>
        <end position="78"/>
    </location>
</feature>
<evidence type="ECO:0000313" key="5">
    <source>
        <dbReference type="Proteomes" id="UP001183817"/>
    </source>
</evidence>
<accession>A0ABU2BKY1</accession>
<keyword evidence="1" id="KW-0255">Endonuclease</keyword>
<dbReference type="InterPro" id="IPR001279">
    <property type="entry name" value="Metallo-B-lactamas"/>
</dbReference>
<protein>
    <submittedName>
        <fullName evidence="4">Ribonuclease BN (tRNA processing enzyme)</fullName>
    </submittedName>
</protein>
<dbReference type="PANTHER" id="PTHR46018:SF2">
    <property type="entry name" value="ZINC PHOSPHODIESTERASE ELAC PROTEIN 1"/>
    <property type="match status" value="1"/>
</dbReference>
<dbReference type="InterPro" id="IPR044094">
    <property type="entry name" value="AtsA-like_MBL-fold"/>
</dbReference>
<reference evidence="4 5" key="1">
    <citation type="submission" date="2023-07" db="EMBL/GenBank/DDBJ databases">
        <title>Sequencing the genomes of 1000 actinobacteria strains.</title>
        <authorList>
            <person name="Klenk H.-P."/>
        </authorList>
    </citation>
    <scope>NUCLEOTIDE SEQUENCE [LARGE SCALE GENOMIC DNA]</scope>
    <source>
        <strain evidence="4 5">DSM 20167</strain>
    </source>
</reference>
<gene>
    <name evidence="4" type="ORF">J2S64_002647</name>
</gene>
<proteinExistence type="predicted"/>
<evidence type="ECO:0000259" key="3">
    <source>
        <dbReference type="Pfam" id="PF00753"/>
    </source>
</evidence>
<dbReference type="RefSeq" id="WP_310291103.1">
    <property type="nucleotide sequence ID" value="NZ_BAAAWO010000001.1"/>
</dbReference>
<dbReference type="Gene3D" id="3.60.15.10">
    <property type="entry name" value="Ribonuclease Z/Hydroxyacylglutathione hydrolase-like"/>
    <property type="match status" value="1"/>
</dbReference>
<keyword evidence="1" id="KW-0540">Nuclease</keyword>
<keyword evidence="5" id="KW-1185">Reference proteome</keyword>
<dbReference type="Proteomes" id="UP001183817">
    <property type="component" value="Unassembled WGS sequence"/>
</dbReference>
<name>A0ABU2BKY1_9MICC</name>
<keyword evidence="2" id="KW-0378">Hydrolase</keyword>
<dbReference type="PANTHER" id="PTHR46018">
    <property type="entry name" value="ZINC PHOSPHODIESTERASE ELAC PROTEIN 1"/>
    <property type="match status" value="1"/>
</dbReference>